<proteinExistence type="predicted"/>
<name>A0A2P2PMX9_RHIMU</name>
<reference evidence="1" key="1">
    <citation type="submission" date="2018-02" db="EMBL/GenBank/DDBJ databases">
        <title>Rhizophora mucronata_Transcriptome.</title>
        <authorList>
            <person name="Meera S.P."/>
            <person name="Sreeshan A."/>
            <person name="Augustine A."/>
        </authorList>
    </citation>
    <scope>NUCLEOTIDE SEQUENCE</scope>
    <source>
        <tissue evidence="1">Leaf</tissue>
    </source>
</reference>
<dbReference type="AlphaFoldDB" id="A0A2P2PMX9"/>
<protein>
    <submittedName>
        <fullName evidence="1">Uncharacterized protein</fullName>
    </submittedName>
</protein>
<evidence type="ECO:0000313" key="1">
    <source>
        <dbReference type="EMBL" id="MBX56127.1"/>
    </source>
</evidence>
<dbReference type="EMBL" id="GGEC01075643">
    <property type="protein sequence ID" value="MBX56127.1"/>
    <property type="molecule type" value="Transcribed_RNA"/>
</dbReference>
<sequence>MLILLLNLFYADEEDGMIVHERIAKGKSIPIHKEALFMIQAYDL</sequence>
<accession>A0A2P2PMX9</accession>
<organism evidence="1">
    <name type="scientific">Rhizophora mucronata</name>
    <name type="common">Asiatic mangrove</name>
    <dbReference type="NCBI Taxonomy" id="61149"/>
    <lineage>
        <taxon>Eukaryota</taxon>
        <taxon>Viridiplantae</taxon>
        <taxon>Streptophyta</taxon>
        <taxon>Embryophyta</taxon>
        <taxon>Tracheophyta</taxon>
        <taxon>Spermatophyta</taxon>
        <taxon>Magnoliopsida</taxon>
        <taxon>eudicotyledons</taxon>
        <taxon>Gunneridae</taxon>
        <taxon>Pentapetalae</taxon>
        <taxon>rosids</taxon>
        <taxon>fabids</taxon>
        <taxon>Malpighiales</taxon>
        <taxon>Rhizophoraceae</taxon>
        <taxon>Rhizophora</taxon>
    </lineage>
</organism>